<evidence type="ECO:0000259" key="4">
    <source>
        <dbReference type="Pfam" id="PF00703"/>
    </source>
</evidence>
<dbReference type="PANTHER" id="PTHR42732">
    <property type="entry name" value="BETA-GALACTOSIDASE"/>
    <property type="match status" value="1"/>
</dbReference>
<dbReference type="InterPro" id="IPR036156">
    <property type="entry name" value="Beta-gal/glucu_dom_sf"/>
</dbReference>
<dbReference type="Gene3D" id="3.20.20.80">
    <property type="entry name" value="Glycosidases"/>
    <property type="match status" value="1"/>
</dbReference>
<organism evidence="7 8">
    <name type="scientific">Rhodopirellula maiorica SM1</name>
    <dbReference type="NCBI Taxonomy" id="1265738"/>
    <lineage>
        <taxon>Bacteria</taxon>
        <taxon>Pseudomonadati</taxon>
        <taxon>Planctomycetota</taxon>
        <taxon>Planctomycetia</taxon>
        <taxon>Pirellulales</taxon>
        <taxon>Pirellulaceae</taxon>
        <taxon>Novipirellula</taxon>
    </lineage>
</organism>
<dbReference type="InterPro" id="IPR006102">
    <property type="entry name" value="Ig-like_GH2"/>
</dbReference>
<dbReference type="SUPFAM" id="SSF51445">
    <property type="entry name" value="(Trans)glycosidases"/>
    <property type="match status" value="1"/>
</dbReference>
<keyword evidence="2 7" id="KW-0378">Hydrolase</keyword>
<sequence>MLYQAIFGHGSIGSILINRTHPRSSMVDLVSTAAIMLALLVNLLSPQRSMADSPVNRETLQETSWRFTTKKPRAHWYEVDFDDSRWAQGVGGFGTRSTPGSRVSTQWNTNDIWLRQSVELDVVPAKPAIYMHHDEDADVYINGKKVLAVTGYIDQHQVFPLDAEAAAAIKKGSNVIAAHCHQTTGGQSIDVHLIDANRIPKLPKPKRNTIPFKSDLITKWGEEVTADNAWTEYPRPALARPRLHNPSWTNLNGDWDYAITGVDQTETPQKWDGEILVPFAIESRLSGVQRLLSDAEALWYRRTFQADVNHGERLKLNFEAVDYRCEVFVNGTSVGKHVGGSNPFSLDITDAIKTGENKLVVRVEDETEGSQIRGKQVIHAHGIWYTQVSGIWQTVWLETVAERHVDDLKIHSAITDSPDQAKVTVKVDLAGKPVAGEKVRISLVDGDKLISSQTIGSDGVFIADVNQAKLWSPNSPHLYDLSVVVLDQSGNSVDEVQSYVGIREVGRTVDKDGHHRFTLNGKTVFHLGPLDQGWWPDGLLTPPSDEGMLYDIEVLKDSGFNMIRKHIKVEPRRYYYHCDRIGMMVWQDQPSGGKGPPWTRMRANSQDADWTDADHDQYMVEMERMIDDLENHPSIVVWVPFNEAWGQHRTMEVGKWTVKRDPSRLVNIASGGNFWPVGDIADHHAYPHPNFPLADKRFDNYIKVVGEFGGHGYPVQGHLWDANRDNWGYGGLPKTLQEFKDRYVESMRRLEDLKSKGIAGGVYTQTTDVEGEINGLMTYDRRVLKISEGELSKIHASLVE</sequence>
<dbReference type="InterPro" id="IPR051913">
    <property type="entry name" value="GH2_Domain-Containing"/>
</dbReference>
<dbReference type="InterPro" id="IPR008979">
    <property type="entry name" value="Galactose-bd-like_sf"/>
</dbReference>
<feature type="domain" description="Glycosyl hydrolases family 2 sugar binding" evidence="6">
    <location>
        <begin position="295"/>
        <end position="384"/>
    </location>
</feature>
<dbReference type="SUPFAM" id="SSF49303">
    <property type="entry name" value="beta-Galactosidase/glucuronidase domain"/>
    <property type="match status" value="1"/>
</dbReference>
<dbReference type="EMBL" id="ANOG01001048">
    <property type="protein sequence ID" value="EMI15711.1"/>
    <property type="molecule type" value="Genomic_DNA"/>
</dbReference>
<dbReference type="RefSeq" id="WP_008708427.1">
    <property type="nucleotide sequence ID" value="NZ_ANOG01001048.1"/>
</dbReference>
<evidence type="ECO:0000313" key="7">
    <source>
        <dbReference type="EMBL" id="EMI15711.1"/>
    </source>
</evidence>
<dbReference type="GO" id="GO:0005975">
    <property type="term" value="P:carbohydrate metabolic process"/>
    <property type="evidence" value="ECO:0007669"/>
    <property type="project" value="InterPro"/>
</dbReference>
<keyword evidence="8" id="KW-1185">Reference proteome</keyword>
<evidence type="ECO:0000256" key="1">
    <source>
        <dbReference type="ARBA" id="ARBA00007401"/>
    </source>
</evidence>
<accession>M5R9I9</accession>
<gene>
    <name evidence="7" type="ORF">RMSM_07366</name>
</gene>
<reference evidence="7 8" key="1">
    <citation type="journal article" date="2013" name="Mar. Genomics">
        <title>Expression of sulfatases in Rhodopirellula baltica and the diversity of sulfatases in the genus Rhodopirellula.</title>
        <authorList>
            <person name="Wegner C.E."/>
            <person name="Richter-Heitmann T."/>
            <person name="Klindworth A."/>
            <person name="Klockow C."/>
            <person name="Richter M."/>
            <person name="Achstetter T."/>
            <person name="Glockner F.O."/>
            <person name="Harder J."/>
        </authorList>
    </citation>
    <scope>NUCLEOTIDE SEQUENCE [LARGE SCALE GENOMIC DNA]</scope>
    <source>
        <strain evidence="7 8">SM1</strain>
    </source>
</reference>
<dbReference type="InterPro" id="IPR006104">
    <property type="entry name" value="Glyco_hydro_2_N"/>
</dbReference>
<evidence type="ECO:0000259" key="6">
    <source>
        <dbReference type="Pfam" id="PF02837"/>
    </source>
</evidence>
<dbReference type="PANTHER" id="PTHR42732:SF2">
    <property type="entry name" value="BETA-MANNOSIDASE"/>
    <property type="match status" value="1"/>
</dbReference>
<dbReference type="PATRIC" id="fig|1265738.3.peg.7347"/>
<comment type="caution">
    <text evidence="7">The sequence shown here is derived from an EMBL/GenBank/DDBJ whole genome shotgun (WGS) entry which is preliminary data.</text>
</comment>
<comment type="similarity">
    <text evidence="1">Belongs to the glycosyl hydrolase 2 family.</text>
</comment>
<feature type="domain" description="Glycoside hydrolase family 2 catalytic" evidence="5">
    <location>
        <begin position="546"/>
        <end position="671"/>
    </location>
</feature>
<dbReference type="Pfam" id="PF02837">
    <property type="entry name" value="Glyco_hydro_2_N"/>
    <property type="match status" value="1"/>
</dbReference>
<name>M5R9I9_9BACT</name>
<proteinExistence type="inferred from homology"/>
<dbReference type="SUPFAM" id="SSF49785">
    <property type="entry name" value="Galactose-binding domain-like"/>
    <property type="match status" value="2"/>
</dbReference>
<dbReference type="Gene3D" id="2.60.40.10">
    <property type="entry name" value="Immunoglobulins"/>
    <property type="match status" value="1"/>
</dbReference>
<dbReference type="InterPro" id="IPR013783">
    <property type="entry name" value="Ig-like_fold"/>
</dbReference>
<dbReference type="InterPro" id="IPR017853">
    <property type="entry name" value="GH"/>
</dbReference>
<dbReference type="AlphaFoldDB" id="M5R9I9"/>
<dbReference type="Proteomes" id="UP000011991">
    <property type="component" value="Unassembled WGS sequence"/>
</dbReference>
<evidence type="ECO:0000313" key="8">
    <source>
        <dbReference type="Proteomes" id="UP000011991"/>
    </source>
</evidence>
<dbReference type="Gene3D" id="2.60.120.260">
    <property type="entry name" value="Galactose-binding domain-like"/>
    <property type="match status" value="2"/>
</dbReference>
<evidence type="ECO:0000256" key="3">
    <source>
        <dbReference type="ARBA" id="ARBA00023295"/>
    </source>
</evidence>
<evidence type="ECO:0000259" key="5">
    <source>
        <dbReference type="Pfam" id="PF02836"/>
    </source>
</evidence>
<dbReference type="GO" id="GO:0004553">
    <property type="term" value="F:hydrolase activity, hydrolyzing O-glycosyl compounds"/>
    <property type="evidence" value="ECO:0007669"/>
    <property type="project" value="InterPro"/>
</dbReference>
<protein>
    <submittedName>
        <fullName evidence="7">Glycosyl hydrolase family 2, sugar binding domain protein</fullName>
    </submittedName>
</protein>
<keyword evidence="3" id="KW-0326">Glycosidase</keyword>
<evidence type="ECO:0000256" key="2">
    <source>
        <dbReference type="ARBA" id="ARBA00022801"/>
    </source>
</evidence>
<dbReference type="InterPro" id="IPR006103">
    <property type="entry name" value="Glyco_hydro_2_cat"/>
</dbReference>
<dbReference type="Pfam" id="PF02836">
    <property type="entry name" value="Glyco_hydro_2_C"/>
    <property type="match status" value="1"/>
</dbReference>
<dbReference type="Pfam" id="PF00703">
    <property type="entry name" value="Glyco_hydro_2"/>
    <property type="match status" value="1"/>
</dbReference>
<feature type="domain" description="Glycoside hydrolase family 2 immunoglobulin-like beta-sandwich" evidence="4">
    <location>
        <begin position="404"/>
        <end position="503"/>
    </location>
</feature>